<dbReference type="GO" id="GO:0003677">
    <property type="term" value="F:DNA binding"/>
    <property type="evidence" value="ECO:0007669"/>
    <property type="project" value="InterPro"/>
</dbReference>
<evidence type="ECO:0000259" key="2">
    <source>
        <dbReference type="PROSITE" id="PS51457"/>
    </source>
</evidence>
<dbReference type="GeneID" id="136798954"/>
<dbReference type="InterPro" id="IPR018379">
    <property type="entry name" value="BEN_domain"/>
</dbReference>
<dbReference type="RefSeq" id="XP_066911736.1">
    <property type="nucleotide sequence ID" value="XM_067055635.1"/>
</dbReference>
<dbReference type="PANTHER" id="PTHR28665:SF1">
    <property type="entry name" value="BEN DOMAIN-CONTAINING PROTEIN 3"/>
    <property type="match status" value="1"/>
</dbReference>
<reference evidence="3" key="1">
    <citation type="submission" date="2021-01" db="UniProtKB">
        <authorList>
            <consortium name="EnsemblMetazoa"/>
        </authorList>
    </citation>
    <scope>IDENTIFICATION</scope>
</reference>
<dbReference type="SMART" id="SM01025">
    <property type="entry name" value="BEN"/>
    <property type="match status" value="2"/>
</dbReference>
<dbReference type="EnsemblMetazoa" id="CLYHEMT004987.2">
    <property type="protein sequence ID" value="CLYHEMP004987.2"/>
    <property type="gene ID" value="CLYHEMG004987"/>
</dbReference>
<dbReference type="GO" id="GO:0000792">
    <property type="term" value="C:heterochromatin"/>
    <property type="evidence" value="ECO:0007669"/>
    <property type="project" value="InterPro"/>
</dbReference>
<feature type="compositionally biased region" description="Polar residues" evidence="1">
    <location>
        <begin position="615"/>
        <end position="624"/>
    </location>
</feature>
<dbReference type="Gene3D" id="1.10.10.2590">
    <property type="entry name" value="BEN domain"/>
    <property type="match status" value="1"/>
</dbReference>
<dbReference type="RefSeq" id="XP_066911734.1">
    <property type="nucleotide sequence ID" value="XM_067055633.1"/>
</dbReference>
<dbReference type="InterPro" id="IPR033583">
    <property type="entry name" value="BEND3"/>
</dbReference>
<dbReference type="GO" id="GO:0000183">
    <property type="term" value="P:rDNA heterochromatin formation"/>
    <property type="evidence" value="ECO:0007669"/>
    <property type="project" value="InterPro"/>
</dbReference>
<feature type="region of interest" description="Disordered" evidence="1">
    <location>
        <begin position="74"/>
        <end position="115"/>
    </location>
</feature>
<dbReference type="OrthoDB" id="5960796at2759"/>
<feature type="compositionally biased region" description="Polar residues" evidence="1">
    <location>
        <begin position="266"/>
        <end position="285"/>
    </location>
</feature>
<evidence type="ECO:0000313" key="3">
    <source>
        <dbReference type="EnsemblMetazoa" id="CLYHEMP004987.1"/>
    </source>
</evidence>
<accession>A0A7M5US75</accession>
<dbReference type="EnsemblMetazoa" id="CLYHEMT004987.3">
    <property type="protein sequence ID" value="CLYHEMP004987.3"/>
    <property type="gene ID" value="CLYHEMG004987"/>
</dbReference>
<organism evidence="3 4">
    <name type="scientific">Clytia hemisphaerica</name>
    <dbReference type="NCBI Taxonomy" id="252671"/>
    <lineage>
        <taxon>Eukaryota</taxon>
        <taxon>Metazoa</taxon>
        <taxon>Cnidaria</taxon>
        <taxon>Hydrozoa</taxon>
        <taxon>Hydroidolina</taxon>
        <taxon>Leptothecata</taxon>
        <taxon>Obeliida</taxon>
        <taxon>Clytiidae</taxon>
        <taxon>Clytia</taxon>
    </lineage>
</organism>
<dbReference type="PANTHER" id="PTHR28665">
    <property type="entry name" value="BEN DOMAIN-CONTAINING PROTEIN 3"/>
    <property type="match status" value="1"/>
</dbReference>
<proteinExistence type="predicted"/>
<name>A0A7M5US75_9CNID</name>
<dbReference type="EnsemblMetazoa" id="CLYHEMT004987.1">
    <property type="protein sequence ID" value="CLYHEMP004987.1"/>
    <property type="gene ID" value="CLYHEMG004987"/>
</dbReference>
<keyword evidence="4" id="KW-1185">Reference proteome</keyword>
<dbReference type="Proteomes" id="UP000594262">
    <property type="component" value="Unplaced"/>
</dbReference>
<dbReference type="Pfam" id="PF10523">
    <property type="entry name" value="BEN"/>
    <property type="match status" value="2"/>
</dbReference>
<feature type="region of interest" description="Disordered" evidence="1">
    <location>
        <begin position="214"/>
        <end position="304"/>
    </location>
</feature>
<evidence type="ECO:0000313" key="4">
    <source>
        <dbReference type="Proteomes" id="UP000594262"/>
    </source>
</evidence>
<sequence>MMASIEEPVPPPHLIAAPQIANKVSEVHCINQKQPTPVLNRNHSPPGLFMKDFPYINNTVPPLVEKNNSFSTKTNSIDFYPQKERPPSTSSPVKDIDHFLDSSDSHKIDSDNQKVQNLRSEISRLREEMLVKINALESEMSNHLPNSESRVTTINQSGSSKEQSTQTDPSNERPSNDFSFEQNLGRAIDRKLQNLKVEIFDKIDSVFATSISPPTADTSEVRHKHQQPQQASAHHLQPATTKAEASWPPLRKLSRDHRPEPEVTRPGSNHQLEQPQQRYESSTRPNNEHTRQRLESNAARSNTDYKRMYETYHRKSPIQHHYTNAQAPVSRIIPTLINTAPVRPPHPPTATIESASSITYYDTYNQAQSYQTAEQFSQTAREELARHLVDQLFQYDDLADANVRGVKGKRLLDPSKINKIRETVFRTYPVRSTENEEYLWKYICDKINAKCRGVTRTLKRKSAIWELENSAQPPTEEYMKSHSMKTLPYDHHIPPTTTKYRKESFSDYERCSFVPPSGVANENRLTRHQSSSDSDTSSVECASGERSWKSVPERINSMVHPPVERPTPASVSSFSGTNAMKYTETITVEASSTSTRYQERPDSSNSIKFENADSFASSIKTPGETSDIEVKVIDEDDDNGSDDISNGNCADMDDNFERCGLVLHNVPSDPQSVIELCDKLADKYMENVHQDIGGLPCDIVSDKKRVQSNREEFTRTLIETLFTRSTLAHSNVTGARGKFMLDPVKIAKVKETVFRKFPGENEDEEETVWKILTTKINTKCRGVKRLMKRKGIPSDCITKRYQGVLDDVNKQVLLGKEDAIYPPVYEGDSRSRDPYSSLHSN</sequence>
<dbReference type="RefSeq" id="XP_066911735.1">
    <property type="nucleotide sequence ID" value="XM_067055634.1"/>
</dbReference>
<feature type="compositionally biased region" description="Polar residues" evidence="1">
    <location>
        <begin position="141"/>
        <end position="169"/>
    </location>
</feature>
<feature type="region of interest" description="Disordered" evidence="1">
    <location>
        <begin position="516"/>
        <end position="553"/>
    </location>
</feature>
<feature type="domain" description="BEN" evidence="2">
    <location>
        <begin position="694"/>
        <end position="787"/>
    </location>
</feature>
<feature type="compositionally biased region" description="Basic and acidic residues" evidence="1">
    <location>
        <begin position="94"/>
        <end position="112"/>
    </location>
</feature>
<feature type="region of interest" description="Disordered" evidence="1">
    <location>
        <begin position="141"/>
        <end position="179"/>
    </location>
</feature>
<dbReference type="PROSITE" id="PS51457">
    <property type="entry name" value="BEN"/>
    <property type="match status" value="1"/>
</dbReference>
<evidence type="ECO:0000256" key="1">
    <source>
        <dbReference type="SAM" id="MobiDB-lite"/>
    </source>
</evidence>
<protein>
    <recommendedName>
        <fullName evidence="2">BEN domain-containing protein</fullName>
    </recommendedName>
</protein>
<dbReference type="AlphaFoldDB" id="A0A7M5US75"/>
<feature type="region of interest" description="Disordered" evidence="1">
    <location>
        <begin position="615"/>
        <end position="649"/>
    </location>
</feature>